<name>A0ABW5DK15_9HYPH</name>
<sequence length="253" mass="28927">MISNILSERAEAAAARYERLLASYQVLYSRALSGGVFEYVGRIAETVAEAERKARIFLEEEKDWIAKDLYEIASEAQGRVQRKLTQKDTEELTDAALEHLKLTQSFLTDELVAQLQRDIATLRRELQKATLDVRMMARANGISESEAAWRYRMDHDDLVLFHFLDRRSRKMPSRSFIRTIWRMSLLSAYNETVLFTLVDHGIDRAGVVRFEDGVEKQVDVISLSGDAPGYAAVRDTYFHPNANAYLDLEAVDV</sequence>
<protein>
    <submittedName>
        <fullName evidence="1">Uncharacterized protein</fullName>
    </submittedName>
</protein>
<organism evidence="1 2">
    <name type="scientific">Chelativorans composti</name>
    <dbReference type="NCBI Taxonomy" id="768533"/>
    <lineage>
        <taxon>Bacteria</taxon>
        <taxon>Pseudomonadati</taxon>
        <taxon>Pseudomonadota</taxon>
        <taxon>Alphaproteobacteria</taxon>
        <taxon>Hyphomicrobiales</taxon>
        <taxon>Phyllobacteriaceae</taxon>
        <taxon>Chelativorans</taxon>
    </lineage>
</organism>
<dbReference type="Proteomes" id="UP001597373">
    <property type="component" value="Unassembled WGS sequence"/>
</dbReference>
<gene>
    <name evidence="1" type="ORF">ACFSMZ_15125</name>
</gene>
<reference evidence="2" key="1">
    <citation type="journal article" date="2019" name="Int. J. Syst. Evol. Microbiol.">
        <title>The Global Catalogue of Microorganisms (GCM) 10K type strain sequencing project: providing services to taxonomists for standard genome sequencing and annotation.</title>
        <authorList>
            <consortium name="The Broad Institute Genomics Platform"/>
            <consortium name="The Broad Institute Genome Sequencing Center for Infectious Disease"/>
            <person name="Wu L."/>
            <person name="Ma J."/>
        </authorList>
    </citation>
    <scope>NUCLEOTIDE SEQUENCE [LARGE SCALE GENOMIC DNA]</scope>
    <source>
        <strain evidence="2">KCTC 23707</strain>
    </source>
</reference>
<evidence type="ECO:0000313" key="2">
    <source>
        <dbReference type="Proteomes" id="UP001597373"/>
    </source>
</evidence>
<keyword evidence="2" id="KW-1185">Reference proteome</keyword>
<dbReference type="EMBL" id="JBHUIR010000059">
    <property type="protein sequence ID" value="MFD2261080.1"/>
    <property type="molecule type" value="Genomic_DNA"/>
</dbReference>
<accession>A0ABW5DK15</accession>
<proteinExistence type="predicted"/>
<dbReference type="RefSeq" id="WP_345098524.1">
    <property type="nucleotide sequence ID" value="NZ_BAABGS010000017.1"/>
</dbReference>
<evidence type="ECO:0000313" key="1">
    <source>
        <dbReference type="EMBL" id="MFD2261080.1"/>
    </source>
</evidence>
<comment type="caution">
    <text evidence="1">The sequence shown here is derived from an EMBL/GenBank/DDBJ whole genome shotgun (WGS) entry which is preliminary data.</text>
</comment>